<dbReference type="Gene3D" id="3.40.630.30">
    <property type="match status" value="1"/>
</dbReference>
<keyword evidence="1 6" id="KW-0808">Transferase</keyword>
<dbReference type="GO" id="GO:0032880">
    <property type="term" value="P:regulation of protein localization"/>
    <property type="evidence" value="ECO:0007669"/>
    <property type="project" value="EnsemblFungi"/>
</dbReference>
<organism evidence="6 7">
    <name type="scientific">Eutypa lata (strain UCR-EL1)</name>
    <name type="common">Grapevine dieback disease fungus</name>
    <name type="synonym">Eutypa armeniacae</name>
    <dbReference type="NCBI Taxonomy" id="1287681"/>
    <lineage>
        <taxon>Eukaryota</taxon>
        <taxon>Fungi</taxon>
        <taxon>Dikarya</taxon>
        <taxon>Ascomycota</taxon>
        <taxon>Pezizomycotina</taxon>
        <taxon>Sordariomycetes</taxon>
        <taxon>Xylariomycetidae</taxon>
        <taxon>Xylariales</taxon>
        <taxon>Diatrypaceae</taxon>
        <taxon>Eutypa</taxon>
    </lineage>
</organism>
<dbReference type="Proteomes" id="UP000012174">
    <property type="component" value="Unassembled WGS sequence"/>
</dbReference>
<dbReference type="PROSITE" id="PS51186">
    <property type="entry name" value="GNAT"/>
    <property type="match status" value="1"/>
</dbReference>
<evidence type="ECO:0000256" key="2">
    <source>
        <dbReference type="ARBA" id="ARBA00023315"/>
    </source>
</evidence>
<evidence type="ECO:0000256" key="1">
    <source>
        <dbReference type="ARBA" id="ARBA00022679"/>
    </source>
</evidence>
<dbReference type="eggNOG" id="KOG3139">
    <property type="taxonomic scope" value="Eukaryota"/>
</dbReference>
<dbReference type="STRING" id="1287681.M7SX68"/>
<feature type="domain" description="N-acetyltransferase" evidence="5">
    <location>
        <begin position="25"/>
        <end position="179"/>
    </location>
</feature>
<evidence type="ECO:0000256" key="4">
    <source>
        <dbReference type="SAM" id="MobiDB-lite"/>
    </source>
</evidence>
<evidence type="ECO:0000313" key="7">
    <source>
        <dbReference type="Proteomes" id="UP000012174"/>
    </source>
</evidence>
<dbReference type="GO" id="GO:0004596">
    <property type="term" value="F:protein-N-terminal amino-acid acetyltransferase activity"/>
    <property type="evidence" value="ECO:0007669"/>
    <property type="project" value="EnsemblFungi"/>
</dbReference>
<keyword evidence="2" id="KW-0012">Acyltransferase</keyword>
<name>M7SX68_EUTLA</name>
<dbReference type="InterPro" id="IPR000182">
    <property type="entry name" value="GNAT_dom"/>
</dbReference>
<dbReference type="InterPro" id="IPR016181">
    <property type="entry name" value="Acyl_CoA_acyltransferase"/>
</dbReference>
<gene>
    <name evidence="6" type="ORF">UCREL1_3853</name>
</gene>
<proteinExistence type="inferred from homology"/>
<feature type="compositionally biased region" description="Basic and acidic residues" evidence="4">
    <location>
        <begin position="188"/>
        <end position="205"/>
    </location>
</feature>
<feature type="region of interest" description="Disordered" evidence="4">
    <location>
        <begin position="184"/>
        <end position="215"/>
    </location>
</feature>
<keyword evidence="7" id="KW-1185">Reference proteome</keyword>
<dbReference type="AlphaFoldDB" id="M7SX68"/>
<dbReference type="GO" id="GO:0031417">
    <property type="term" value="C:NatC complex"/>
    <property type="evidence" value="ECO:0007669"/>
    <property type="project" value="EnsemblFungi"/>
</dbReference>
<dbReference type="PANTHER" id="PTHR45896:SF1">
    <property type="entry name" value="N-ALPHA-ACETYLTRANSFERASE 30"/>
    <property type="match status" value="1"/>
</dbReference>
<dbReference type="GO" id="GO:0000822">
    <property type="term" value="F:inositol hexakisphosphate binding"/>
    <property type="evidence" value="ECO:0007669"/>
    <property type="project" value="EnsemblFungi"/>
</dbReference>
<protein>
    <submittedName>
        <fullName evidence="6">Putative n-terminal acetyltransferase c complex catalytic subunit mak3 protein</fullName>
    </submittedName>
</protein>
<dbReference type="OMA" id="LCIFARH"/>
<sequence length="215" mass="24753">MASSEDNTMETTIRMAELPGELQFVQYQHALESQYLPAIRALISKDLSEPYSIYVYRYFLYQWAHLCYMALNPADDSLMGVIICKLEQHTSHSPSTYRGYIAMLAVSSAWRGRGIATALVRRAVDAMAARRADEVVLETEETNLPAMRLYERLGFLRSKKLHRYYLNGNSAYRLVLLLRSPEDQYQDPGREQEQEKEQRRLKEALDGNEGVGVFD</sequence>
<dbReference type="HOGENOM" id="CLU_013985_0_1_1"/>
<dbReference type="PANTHER" id="PTHR45896">
    <property type="entry name" value="N-ALPHA-ACETYLTRANSFERASE 30"/>
    <property type="match status" value="1"/>
</dbReference>
<accession>M7SX68</accession>
<evidence type="ECO:0000259" key="5">
    <source>
        <dbReference type="PROSITE" id="PS51186"/>
    </source>
</evidence>
<reference evidence="7" key="1">
    <citation type="journal article" date="2013" name="Genome Announc.">
        <title>Draft genome sequence of the grapevine dieback fungus Eutypa lata UCR-EL1.</title>
        <authorList>
            <person name="Blanco-Ulate B."/>
            <person name="Rolshausen P.E."/>
            <person name="Cantu D."/>
        </authorList>
    </citation>
    <scope>NUCLEOTIDE SEQUENCE [LARGE SCALE GENOMIC DNA]</scope>
    <source>
        <strain evidence="7">UCR-EL1</strain>
    </source>
</reference>
<dbReference type="EMBL" id="KB706128">
    <property type="protein sequence ID" value="EMR69123.1"/>
    <property type="molecule type" value="Genomic_DNA"/>
</dbReference>
<dbReference type="CDD" id="cd04301">
    <property type="entry name" value="NAT_SF"/>
    <property type="match status" value="1"/>
</dbReference>
<dbReference type="Pfam" id="PF00583">
    <property type="entry name" value="Acetyltransf_1"/>
    <property type="match status" value="1"/>
</dbReference>
<dbReference type="KEGG" id="ela:UCREL1_3853"/>
<dbReference type="OrthoDB" id="249099at2759"/>
<comment type="similarity">
    <text evidence="3">Belongs to the acetyltransferase family. MAK3 subfamily.</text>
</comment>
<evidence type="ECO:0000313" key="6">
    <source>
        <dbReference type="EMBL" id="EMR69123.1"/>
    </source>
</evidence>
<evidence type="ECO:0000256" key="3">
    <source>
        <dbReference type="ARBA" id="ARBA00024025"/>
    </source>
</evidence>
<dbReference type="InterPro" id="IPR044542">
    <property type="entry name" value="NAA30-like"/>
</dbReference>
<dbReference type="SUPFAM" id="SSF55729">
    <property type="entry name" value="Acyl-CoA N-acyltransferases (Nat)"/>
    <property type="match status" value="1"/>
</dbReference>